<evidence type="ECO:0000313" key="6">
    <source>
        <dbReference type="EMBL" id="MCW6037784.1"/>
    </source>
</evidence>
<evidence type="ECO:0000259" key="5">
    <source>
        <dbReference type="PROSITE" id="PS51352"/>
    </source>
</evidence>
<protein>
    <submittedName>
        <fullName evidence="6">Thioredoxin domain-containing protein</fullName>
    </submittedName>
</protein>
<keyword evidence="3" id="KW-1015">Disulfide bond</keyword>
<dbReference type="InterPro" id="IPR036249">
    <property type="entry name" value="Thioredoxin-like_sf"/>
</dbReference>
<dbReference type="EMBL" id="JAIHOM010000089">
    <property type="protein sequence ID" value="MCW6037784.1"/>
    <property type="molecule type" value="Genomic_DNA"/>
</dbReference>
<dbReference type="PANTHER" id="PTHR13887">
    <property type="entry name" value="GLUTATHIONE S-TRANSFERASE KAPPA"/>
    <property type="match status" value="1"/>
</dbReference>
<evidence type="ECO:0000256" key="1">
    <source>
        <dbReference type="ARBA" id="ARBA00022729"/>
    </source>
</evidence>
<feature type="domain" description="Thioredoxin" evidence="5">
    <location>
        <begin position="24"/>
        <end position="253"/>
    </location>
</feature>
<comment type="caution">
    <text evidence="6">The sequence shown here is derived from an EMBL/GenBank/DDBJ whole genome shotgun (WGS) entry which is preliminary data.</text>
</comment>
<dbReference type="Proteomes" id="UP001526426">
    <property type="component" value="Unassembled WGS sequence"/>
</dbReference>
<evidence type="ECO:0000256" key="2">
    <source>
        <dbReference type="ARBA" id="ARBA00023002"/>
    </source>
</evidence>
<reference evidence="6 7" key="1">
    <citation type="submission" date="2021-08" db="EMBL/GenBank/DDBJ databases">
        <title>Draft genome sequence of Spirulina subsalsa with high tolerance to salinity and hype-accumulation of phycocyanin.</title>
        <authorList>
            <person name="Pei H."/>
            <person name="Jiang L."/>
        </authorList>
    </citation>
    <scope>NUCLEOTIDE SEQUENCE [LARGE SCALE GENOMIC DNA]</scope>
    <source>
        <strain evidence="6 7">FACHB-351</strain>
    </source>
</reference>
<dbReference type="InterPro" id="IPR001853">
    <property type="entry name" value="DSBA-like_thioredoxin_dom"/>
</dbReference>
<keyword evidence="7" id="KW-1185">Reference proteome</keyword>
<dbReference type="InterPro" id="IPR013766">
    <property type="entry name" value="Thioredoxin_domain"/>
</dbReference>
<evidence type="ECO:0000256" key="3">
    <source>
        <dbReference type="ARBA" id="ARBA00023157"/>
    </source>
</evidence>
<accession>A0ABT3L8G4</accession>
<dbReference type="Pfam" id="PF01323">
    <property type="entry name" value="DSBA"/>
    <property type="match status" value="1"/>
</dbReference>
<dbReference type="PROSITE" id="PS51352">
    <property type="entry name" value="THIOREDOXIN_2"/>
    <property type="match status" value="1"/>
</dbReference>
<dbReference type="Gene3D" id="3.40.30.10">
    <property type="entry name" value="Glutaredoxin"/>
    <property type="match status" value="1"/>
</dbReference>
<sequence>MTQTILRPILITLLALCLWLGGNLTPEQAAIAASIDAQFESKVLEVIRQNPEVIIESLQVYQARQQALQQQQQQAILDAMKANPREIIGSSPTLGATEQDVVMVMFSDFQCPFCAEAHKTLKSFIRQHQDRVTFVYKHLPLTQIHDQAYPAALAAWAAYQQGKFWEYHDALFEQQDQLGEELYLKIARRLGLKIEQFNGDRTSEAAERAITEDIQLAQSLGLRGTPFFAINGEPIPGAVSLQDFEAVLAQVLN</sequence>
<organism evidence="6 7">
    <name type="scientific">Spirulina subsalsa FACHB-351</name>
    <dbReference type="NCBI Taxonomy" id="234711"/>
    <lineage>
        <taxon>Bacteria</taxon>
        <taxon>Bacillati</taxon>
        <taxon>Cyanobacteriota</taxon>
        <taxon>Cyanophyceae</taxon>
        <taxon>Spirulinales</taxon>
        <taxon>Spirulinaceae</taxon>
        <taxon>Spirulina</taxon>
    </lineage>
</organism>
<name>A0ABT3L8G4_9CYAN</name>
<keyword evidence="4" id="KW-0676">Redox-active center</keyword>
<dbReference type="PANTHER" id="PTHR13887:SF14">
    <property type="entry name" value="DISULFIDE BOND FORMATION PROTEIN D"/>
    <property type="match status" value="1"/>
</dbReference>
<keyword evidence="1" id="KW-0732">Signal</keyword>
<evidence type="ECO:0000313" key="7">
    <source>
        <dbReference type="Proteomes" id="UP001526426"/>
    </source>
</evidence>
<evidence type="ECO:0000256" key="4">
    <source>
        <dbReference type="ARBA" id="ARBA00023284"/>
    </source>
</evidence>
<dbReference type="SUPFAM" id="SSF52833">
    <property type="entry name" value="Thioredoxin-like"/>
    <property type="match status" value="1"/>
</dbReference>
<gene>
    <name evidence="6" type="ORF">K4A83_16115</name>
</gene>
<dbReference type="RefSeq" id="WP_265265656.1">
    <property type="nucleotide sequence ID" value="NZ_JAIHOM010000089.1"/>
</dbReference>
<keyword evidence="2" id="KW-0560">Oxidoreductase</keyword>
<proteinExistence type="predicted"/>